<sequence length="262" mass="30852">MINKRKTNNIPIMLFLHLLKGIKAAESTYYQFEKVDVLSDSDEVFLPNPVVQESITLKKSESIEGDSPTTSFSLIFEKMRTFSHKSSQESEDEVIPYIKKTKKDLIDLVERIYVDLTQKIVFDLSDMKKLKKLIWCVVEKVEYQNISREGFKTNQELEEEIEKNKKVLEFYQQDNKINNKLAQDPKNKNKLTFIINALAHNRKECDKLKNRIEKLETIQENRFVDVQKQVHDIVRILQKKDIKTKGVDILHKVIDYITNDDK</sequence>
<keyword evidence="2" id="KW-0418">Kinase</keyword>
<dbReference type="EMBL" id="MNPJ01000012">
    <property type="protein sequence ID" value="OQS55279.1"/>
    <property type="molecule type" value="Genomic_DNA"/>
</dbReference>
<evidence type="ECO:0000256" key="1">
    <source>
        <dbReference type="SAM" id="SignalP"/>
    </source>
</evidence>
<keyword evidence="3" id="KW-1185">Reference proteome</keyword>
<feature type="signal peptide" evidence="1">
    <location>
        <begin position="1"/>
        <end position="24"/>
    </location>
</feature>
<comment type="caution">
    <text evidence="2">The sequence shown here is derived from an EMBL/GenBank/DDBJ whole genome shotgun (WGS) entry which is preliminary data.</text>
</comment>
<organism evidence="2 3">
    <name type="scientific">Ecytonucleospora hepatopenaei</name>
    <dbReference type="NCBI Taxonomy" id="646526"/>
    <lineage>
        <taxon>Eukaryota</taxon>
        <taxon>Fungi</taxon>
        <taxon>Fungi incertae sedis</taxon>
        <taxon>Microsporidia</taxon>
        <taxon>Enterocytozoonidae</taxon>
        <taxon>Ecytonucleospora</taxon>
    </lineage>
</organism>
<proteinExistence type="predicted"/>
<dbReference type="VEuPathDB" id="MicrosporidiaDB:EHP00_2365"/>
<dbReference type="GO" id="GO:0016301">
    <property type="term" value="F:kinase activity"/>
    <property type="evidence" value="ECO:0007669"/>
    <property type="project" value="UniProtKB-KW"/>
</dbReference>
<evidence type="ECO:0000313" key="2">
    <source>
        <dbReference type="EMBL" id="OQS55279.1"/>
    </source>
</evidence>
<dbReference type="AlphaFoldDB" id="A0A1W0E7Z6"/>
<feature type="chain" id="PRO_5012709471" evidence="1">
    <location>
        <begin position="25"/>
        <end position="262"/>
    </location>
</feature>
<keyword evidence="2" id="KW-0808">Transferase</keyword>
<gene>
    <name evidence="2" type="ORF">EHP00_2365</name>
</gene>
<dbReference type="Proteomes" id="UP000192758">
    <property type="component" value="Unassembled WGS sequence"/>
</dbReference>
<protein>
    <submittedName>
        <fullName evidence="2">Two-component system sensor histidine kinase</fullName>
    </submittedName>
</protein>
<keyword evidence="1" id="KW-0732">Signal</keyword>
<accession>A0A1W0E7Z6</accession>
<reference evidence="2 3" key="1">
    <citation type="journal article" date="2017" name="Environ. Microbiol.">
        <title>Decay of the glycolytic pathway and adaptation to intranuclear parasitism within Enterocytozoonidae microsporidia.</title>
        <authorList>
            <person name="Wiredu Boakye D."/>
            <person name="Jaroenlak P."/>
            <person name="Prachumwat A."/>
            <person name="Williams T.A."/>
            <person name="Bateman K.S."/>
            <person name="Itsathitphaisarn O."/>
            <person name="Sritunyalucksana K."/>
            <person name="Paszkiewicz K.H."/>
            <person name="Moore K.A."/>
            <person name="Stentiford G.D."/>
            <person name="Williams B.A."/>
        </authorList>
    </citation>
    <scope>NUCLEOTIDE SEQUENCE [LARGE SCALE GENOMIC DNA]</scope>
    <source>
        <strain evidence="2 3">TH1</strain>
    </source>
</reference>
<evidence type="ECO:0000313" key="3">
    <source>
        <dbReference type="Proteomes" id="UP000192758"/>
    </source>
</evidence>
<name>A0A1W0E7Z6_9MICR</name>